<dbReference type="GO" id="GO:0004190">
    <property type="term" value="F:aspartic-type endopeptidase activity"/>
    <property type="evidence" value="ECO:0007669"/>
    <property type="project" value="UniProtKB-KW"/>
</dbReference>
<keyword evidence="5" id="KW-0325">Glycoprotein</keyword>
<feature type="chain" id="PRO_5042917816" evidence="6">
    <location>
        <begin position="22"/>
        <end position="395"/>
    </location>
</feature>
<dbReference type="PROSITE" id="PS51767">
    <property type="entry name" value="PEPTIDASE_A1"/>
    <property type="match status" value="1"/>
</dbReference>
<dbReference type="AlphaFoldDB" id="A0AAN8VHJ6"/>
<organism evidence="8 9">
    <name type="scientific">Dillenia turbinata</name>
    <dbReference type="NCBI Taxonomy" id="194707"/>
    <lineage>
        <taxon>Eukaryota</taxon>
        <taxon>Viridiplantae</taxon>
        <taxon>Streptophyta</taxon>
        <taxon>Embryophyta</taxon>
        <taxon>Tracheophyta</taxon>
        <taxon>Spermatophyta</taxon>
        <taxon>Magnoliopsida</taxon>
        <taxon>eudicotyledons</taxon>
        <taxon>Gunneridae</taxon>
        <taxon>Pentapetalae</taxon>
        <taxon>Dilleniales</taxon>
        <taxon>Dilleniaceae</taxon>
        <taxon>Dillenia</taxon>
    </lineage>
</organism>
<gene>
    <name evidence="8" type="ORF">RJ641_035338</name>
</gene>
<dbReference type="InterPro" id="IPR051708">
    <property type="entry name" value="Plant_Aspart_Prot_A1"/>
</dbReference>
<dbReference type="SUPFAM" id="SSF50630">
    <property type="entry name" value="Acid proteases"/>
    <property type="match status" value="1"/>
</dbReference>
<keyword evidence="8" id="KW-0858">Xylan degradation</keyword>
<dbReference type="GO" id="GO:0006508">
    <property type="term" value="P:proteolysis"/>
    <property type="evidence" value="ECO:0007669"/>
    <property type="project" value="UniProtKB-KW"/>
</dbReference>
<dbReference type="InterPro" id="IPR001969">
    <property type="entry name" value="Aspartic_peptidase_AS"/>
</dbReference>
<keyword evidence="8" id="KW-0119">Carbohydrate metabolism</keyword>
<keyword evidence="6" id="KW-0732">Signal</keyword>
<evidence type="ECO:0000256" key="1">
    <source>
        <dbReference type="ARBA" id="ARBA00007447"/>
    </source>
</evidence>
<dbReference type="Pfam" id="PF14543">
    <property type="entry name" value="TAXi_N"/>
    <property type="match status" value="1"/>
</dbReference>
<dbReference type="Pfam" id="PF14541">
    <property type="entry name" value="TAXi_C"/>
    <property type="match status" value="1"/>
</dbReference>
<dbReference type="InterPro" id="IPR032861">
    <property type="entry name" value="TAXi_N"/>
</dbReference>
<dbReference type="InterPro" id="IPR032799">
    <property type="entry name" value="TAXi_C"/>
</dbReference>
<proteinExistence type="inferred from homology"/>
<accession>A0AAN8VHJ6</accession>
<name>A0AAN8VHJ6_9MAGN</name>
<dbReference type="PANTHER" id="PTHR47967:SF26">
    <property type="entry name" value="PEPTIDASE A1 DOMAIN-CONTAINING PROTEIN"/>
    <property type="match status" value="1"/>
</dbReference>
<feature type="signal peptide" evidence="6">
    <location>
        <begin position="1"/>
        <end position="21"/>
    </location>
</feature>
<comment type="similarity">
    <text evidence="1">Belongs to the peptidase A1 family.</text>
</comment>
<keyword evidence="4 8" id="KW-0378">Hydrolase</keyword>
<dbReference type="GO" id="GO:0045493">
    <property type="term" value="P:xylan catabolic process"/>
    <property type="evidence" value="ECO:0007669"/>
    <property type="project" value="UniProtKB-KW"/>
</dbReference>
<keyword evidence="2" id="KW-0645">Protease</keyword>
<evidence type="ECO:0000313" key="8">
    <source>
        <dbReference type="EMBL" id="KAK6935183.1"/>
    </source>
</evidence>
<evidence type="ECO:0000256" key="2">
    <source>
        <dbReference type="ARBA" id="ARBA00022670"/>
    </source>
</evidence>
<feature type="domain" description="Peptidase A1" evidence="7">
    <location>
        <begin position="1"/>
        <end position="381"/>
    </location>
</feature>
<keyword evidence="8" id="KW-0624">Polysaccharide degradation</keyword>
<dbReference type="InterPro" id="IPR034161">
    <property type="entry name" value="Pepsin-like_plant"/>
</dbReference>
<keyword evidence="9" id="KW-1185">Reference proteome</keyword>
<evidence type="ECO:0000256" key="6">
    <source>
        <dbReference type="SAM" id="SignalP"/>
    </source>
</evidence>
<dbReference type="GO" id="GO:0005576">
    <property type="term" value="C:extracellular region"/>
    <property type="evidence" value="ECO:0007669"/>
    <property type="project" value="TreeGrafter"/>
</dbReference>
<evidence type="ECO:0000256" key="5">
    <source>
        <dbReference type="ARBA" id="ARBA00023180"/>
    </source>
</evidence>
<dbReference type="EMBL" id="JBAMMX010000008">
    <property type="protein sequence ID" value="KAK6935183.1"/>
    <property type="molecule type" value="Genomic_DNA"/>
</dbReference>
<dbReference type="InterPro" id="IPR033121">
    <property type="entry name" value="PEPTIDASE_A1"/>
</dbReference>
<evidence type="ECO:0000313" key="9">
    <source>
        <dbReference type="Proteomes" id="UP001370490"/>
    </source>
</evidence>
<reference evidence="8 9" key="1">
    <citation type="submission" date="2023-12" db="EMBL/GenBank/DDBJ databases">
        <title>A high-quality genome assembly for Dillenia turbinata (Dilleniales).</title>
        <authorList>
            <person name="Chanderbali A."/>
        </authorList>
    </citation>
    <scope>NUCLEOTIDE SEQUENCE [LARGE SCALE GENOMIC DNA]</scope>
    <source>
        <strain evidence="8">LSX21</strain>
        <tissue evidence="8">Leaf</tissue>
    </source>
</reference>
<dbReference type="InterPro" id="IPR021109">
    <property type="entry name" value="Peptidase_aspartic_dom_sf"/>
</dbReference>
<dbReference type="Gene3D" id="2.40.70.10">
    <property type="entry name" value="Acid Proteases"/>
    <property type="match status" value="2"/>
</dbReference>
<evidence type="ECO:0000259" key="7">
    <source>
        <dbReference type="PROSITE" id="PS51767"/>
    </source>
</evidence>
<evidence type="ECO:0000256" key="3">
    <source>
        <dbReference type="ARBA" id="ARBA00022750"/>
    </source>
</evidence>
<dbReference type="PROSITE" id="PS00141">
    <property type="entry name" value="ASP_PROTEASE"/>
    <property type="match status" value="1"/>
</dbReference>
<sequence>MASSSLHLIFFLTIILTPTLSLSTNHIFLPLTHSLSKTQFTSPHNLLKSTTTNSFNRFQNRHKKTNKQISLPLSSGTDYTLPLSIGVNPTQTLSLYMDTGSDLIWFPCKPFNCILCENKFVPANATVEFNASFAKNVPCKSSACSAAHSSVSTSDLCSIAKCPLDEIETSDCKRVKLPSPLILGKYENKEETQNFVYTPMLENPKFPYLYSVGLTGISVGGKKITAPEILKRVDREGNGGMVVDSGTTFTMLPPEMYDSVVNELERRVGRVYKRDTESEDSTGLSPCWMIGGSVGEGAGRIPEVSFQFAGNVSVVLPRRNYLYEFETSDSEGGKKRKVGCLMLMNGGDDAMSGGPAATLGNYQQQGFEVVYDLELRRVGFARKECASLWDNFNQR</sequence>
<comment type="caution">
    <text evidence="8">The sequence shown here is derived from an EMBL/GenBank/DDBJ whole genome shotgun (WGS) entry which is preliminary data.</text>
</comment>
<dbReference type="PANTHER" id="PTHR47967">
    <property type="entry name" value="OS07G0603500 PROTEIN-RELATED"/>
    <property type="match status" value="1"/>
</dbReference>
<dbReference type="GO" id="GO:0016798">
    <property type="term" value="F:hydrolase activity, acting on glycosyl bonds"/>
    <property type="evidence" value="ECO:0007669"/>
    <property type="project" value="UniProtKB-KW"/>
</dbReference>
<keyword evidence="8" id="KW-0326">Glycosidase</keyword>
<evidence type="ECO:0000256" key="4">
    <source>
        <dbReference type="ARBA" id="ARBA00022801"/>
    </source>
</evidence>
<dbReference type="Proteomes" id="UP001370490">
    <property type="component" value="Unassembled WGS sequence"/>
</dbReference>
<dbReference type="CDD" id="cd05476">
    <property type="entry name" value="pepsin_A_like_plant"/>
    <property type="match status" value="1"/>
</dbReference>
<keyword evidence="3" id="KW-0064">Aspartyl protease</keyword>
<protein>
    <submittedName>
        <fullName evidence="8">Xylanase inhibitor, N-terminal</fullName>
    </submittedName>
</protein>